<evidence type="ECO:0000313" key="1">
    <source>
        <dbReference type="EMBL" id="MDO9713716.1"/>
    </source>
</evidence>
<proteinExistence type="predicted"/>
<keyword evidence="2" id="KW-1185">Reference proteome</keyword>
<protein>
    <submittedName>
        <fullName evidence="1">IS5/IS1182 family transposase</fullName>
    </submittedName>
</protein>
<comment type="caution">
    <text evidence="1">The sequence shown here is derived from an EMBL/GenBank/DDBJ whole genome shotgun (WGS) entry which is preliminary data.</text>
</comment>
<evidence type="ECO:0000313" key="2">
    <source>
        <dbReference type="Proteomes" id="UP001243009"/>
    </source>
</evidence>
<gene>
    <name evidence="1" type="ORF">Q7A36_35730</name>
</gene>
<organism evidence="1 2">
    <name type="scientific">Paracraurococcus lichenis</name>
    <dbReference type="NCBI Taxonomy" id="3064888"/>
    <lineage>
        <taxon>Bacteria</taxon>
        <taxon>Pseudomonadati</taxon>
        <taxon>Pseudomonadota</taxon>
        <taxon>Alphaproteobacteria</taxon>
        <taxon>Acetobacterales</taxon>
        <taxon>Roseomonadaceae</taxon>
        <taxon>Paracraurococcus</taxon>
    </lineage>
</organism>
<dbReference type="EMBL" id="JAUTWS010000115">
    <property type="protein sequence ID" value="MDO9713716.1"/>
    <property type="molecule type" value="Genomic_DNA"/>
</dbReference>
<name>A0ABT9EBY2_9PROT</name>
<dbReference type="Proteomes" id="UP001243009">
    <property type="component" value="Unassembled WGS sequence"/>
</dbReference>
<accession>A0ABT9EBY2</accession>
<feature type="non-terminal residue" evidence="1">
    <location>
        <position position="38"/>
    </location>
</feature>
<reference evidence="1 2" key="1">
    <citation type="submission" date="2023-08" db="EMBL/GenBank/DDBJ databases">
        <title>The draft genome sequence of Paracraurococcus sp. LOR1-02.</title>
        <authorList>
            <person name="Kingkaew E."/>
            <person name="Tanasupawat S."/>
        </authorList>
    </citation>
    <scope>NUCLEOTIDE SEQUENCE [LARGE SCALE GENOMIC DNA]</scope>
    <source>
        <strain evidence="1 2">LOR1-02</strain>
    </source>
</reference>
<sequence>MPFKGNADRRHHIPAQQRRVKNWAEYDAGLRARGSLTV</sequence>